<proteinExistence type="predicted"/>
<gene>
    <name evidence="2" type="ORF">GWC95_19460</name>
</gene>
<dbReference type="RefSeq" id="WP_161820368.1">
    <property type="nucleotide sequence ID" value="NZ_JAACJS010000015.1"/>
</dbReference>
<evidence type="ECO:0000313" key="3">
    <source>
        <dbReference type="Proteomes" id="UP000753802"/>
    </source>
</evidence>
<dbReference type="Proteomes" id="UP000753802">
    <property type="component" value="Unassembled WGS sequence"/>
</dbReference>
<organism evidence="2 3">
    <name type="scientific">Sediminibacterium roseum</name>
    <dbReference type="NCBI Taxonomy" id="1978412"/>
    <lineage>
        <taxon>Bacteria</taxon>
        <taxon>Pseudomonadati</taxon>
        <taxon>Bacteroidota</taxon>
        <taxon>Chitinophagia</taxon>
        <taxon>Chitinophagales</taxon>
        <taxon>Chitinophagaceae</taxon>
        <taxon>Sediminibacterium</taxon>
    </lineage>
</organism>
<feature type="region of interest" description="Disordered" evidence="1">
    <location>
        <begin position="280"/>
        <end position="302"/>
    </location>
</feature>
<reference evidence="2 3" key="1">
    <citation type="submission" date="2020-01" db="EMBL/GenBank/DDBJ databases">
        <title>Genome analysis.</title>
        <authorList>
            <person name="Wu S."/>
            <person name="Wang G."/>
        </authorList>
    </citation>
    <scope>NUCLEOTIDE SEQUENCE [LARGE SCALE GENOMIC DNA]</scope>
    <source>
        <strain evidence="2 3">SYL130</strain>
    </source>
</reference>
<protein>
    <submittedName>
        <fullName evidence="2">Uncharacterized protein</fullName>
    </submittedName>
</protein>
<comment type="caution">
    <text evidence="2">The sequence shown here is derived from an EMBL/GenBank/DDBJ whole genome shotgun (WGS) entry which is preliminary data.</text>
</comment>
<sequence>MKKHVIGWKASMLFLLFSVFLAGCKKNLNELSPQNSINRALQFYAHTEKLNPVLQSLVNSFRKQKRFNSHLAEFIEKNGTPVWEKTLYKTAANAKATPLVSSKVQKNSVKTTGAASIDQKAFYIVPLQSVDDSSIKSYITASKLNDSTFSYRLYNKDSLSQITPVTDSARSQLMTSLAVFGAFEKSVNGKDSVDIHGAANVRFRNVDIKLGNDVKTVSNAIRADYMQEVGCEIEISIYLTYMYVNVSNSYSYGYVYEWQLVSVNIEIILTCWDYRGHEGGGGGEGGGEGGDEGDDPPYGGGGTTSEWWEYGSGWPWNNPLAYEMANQPWQPWWTGGGAGYRNPNLLSYDDLLILDNLKDEENQDESDASTDCYGTKNVPGSVMLQPNAAIAHLLIQEDYIKFAGTGGRAEYSIPNATMSGRRGRADLANIQTYEIFEIKPISLQAEGAAEAQWYVDKANQYCQPGPWRLGDTYQTPRILPNPVNPAQVIRVTLPQNGVLIYTFDPRATVPVPVAAPVSVFDAVKELMNRRRLNPNQDIRDLVMLYIKELKRVSPGTLTTLKQDITNIAYGIILAYAVEAVFTEGAALLADFEKVLMARYLLRIASII</sequence>
<name>A0ABW9ZY63_9BACT</name>
<dbReference type="EMBL" id="JAACJS010000015">
    <property type="protein sequence ID" value="NCI52111.1"/>
    <property type="molecule type" value="Genomic_DNA"/>
</dbReference>
<accession>A0ABW9ZY63</accession>
<keyword evidence="3" id="KW-1185">Reference proteome</keyword>
<evidence type="ECO:0000313" key="2">
    <source>
        <dbReference type="EMBL" id="NCI52111.1"/>
    </source>
</evidence>
<evidence type="ECO:0000256" key="1">
    <source>
        <dbReference type="SAM" id="MobiDB-lite"/>
    </source>
</evidence>
<dbReference type="PROSITE" id="PS51257">
    <property type="entry name" value="PROKAR_LIPOPROTEIN"/>
    <property type="match status" value="1"/>
</dbReference>